<dbReference type="Proteomes" id="UP000075880">
    <property type="component" value="Unassembled WGS sequence"/>
</dbReference>
<keyword evidence="2" id="KW-1185">Reference proteome</keyword>
<evidence type="ECO:0000313" key="2">
    <source>
        <dbReference type="Proteomes" id="UP000075880"/>
    </source>
</evidence>
<reference evidence="1" key="1">
    <citation type="submission" date="2024-04" db="UniProtKB">
        <authorList>
            <consortium name="EnsemblMetazoa"/>
        </authorList>
    </citation>
    <scope>IDENTIFICATION</scope>
    <source>
        <strain evidence="1">EBRO</strain>
    </source>
</reference>
<proteinExistence type="predicted"/>
<organism evidence="1 2">
    <name type="scientific">Anopheles atroparvus</name>
    <name type="common">European mosquito</name>
    <dbReference type="NCBI Taxonomy" id="41427"/>
    <lineage>
        <taxon>Eukaryota</taxon>
        <taxon>Metazoa</taxon>
        <taxon>Ecdysozoa</taxon>
        <taxon>Arthropoda</taxon>
        <taxon>Hexapoda</taxon>
        <taxon>Insecta</taxon>
        <taxon>Pterygota</taxon>
        <taxon>Neoptera</taxon>
        <taxon>Endopterygota</taxon>
        <taxon>Diptera</taxon>
        <taxon>Nematocera</taxon>
        <taxon>Culicoidea</taxon>
        <taxon>Culicidae</taxon>
        <taxon>Anophelinae</taxon>
        <taxon>Anopheles</taxon>
    </lineage>
</organism>
<protein>
    <submittedName>
        <fullName evidence="1">Uncharacterized protein</fullName>
    </submittedName>
</protein>
<dbReference type="EnsemblMetazoa" id="ENSAATROPT006937">
    <property type="protein sequence ID" value="ENSAATROPP006247"/>
    <property type="gene ID" value="ENSAATROPG005646"/>
</dbReference>
<sequence length="124" mass="14441">IQKQNRSLVCLVQGTQLCTDIVIIVAVFETHRIRCEGAASSTSQQTFLSLPFIYFGCLYKLVSGPLVELRRFVSLPLFHSQLAPRRILHRVKAFLYDLCVVRRFRCFEEILFSFFCFFVWPSGR</sequence>
<dbReference type="AlphaFoldDB" id="A0AAG5D4N0"/>
<accession>A0AAG5D4N0</accession>
<name>A0AAG5D4N0_ANOAO</name>
<evidence type="ECO:0000313" key="1">
    <source>
        <dbReference type="EnsemblMetazoa" id="ENSAATROPP006247"/>
    </source>
</evidence>